<dbReference type="Pfam" id="PF13463">
    <property type="entry name" value="HTH_27"/>
    <property type="match status" value="1"/>
</dbReference>
<reference evidence="5 6" key="1">
    <citation type="submission" date="2019-10" db="EMBL/GenBank/DDBJ databases">
        <title>Rudanella paleaurantiibacter sp. nov., isolated from sludge.</title>
        <authorList>
            <person name="Xu S.Q."/>
        </authorList>
    </citation>
    <scope>NUCLEOTIDE SEQUENCE [LARGE SCALE GENOMIC DNA]</scope>
    <source>
        <strain evidence="5 6">HX-22-17</strain>
    </source>
</reference>
<evidence type="ECO:0000256" key="1">
    <source>
        <dbReference type="ARBA" id="ARBA00023015"/>
    </source>
</evidence>
<feature type="domain" description="HTH marR-type" evidence="4">
    <location>
        <begin position="71"/>
        <end position="201"/>
    </location>
</feature>
<evidence type="ECO:0000313" key="5">
    <source>
        <dbReference type="EMBL" id="KAB7732458.1"/>
    </source>
</evidence>
<dbReference type="PRINTS" id="PR00598">
    <property type="entry name" value="HTHMARR"/>
</dbReference>
<dbReference type="PANTHER" id="PTHR42756:SF1">
    <property type="entry name" value="TRANSCRIPTIONAL REPRESSOR OF EMRAB OPERON"/>
    <property type="match status" value="1"/>
</dbReference>
<evidence type="ECO:0000313" key="6">
    <source>
        <dbReference type="Proteomes" id="UP000488299"/>
    </source>
</evidence>
<evidence type="ECO:0000259" key="4">
    <source>
        <dbReference type="PROSITE" id="PS50995"/>
    </source>
</evidence>
<dbReference type="InterPro" id="IPR000835">
    <property type="entry name" value="HTH_MarR-typ"/>
</dbReference>
<dbReference type="PROSITE" id="PS50995">
    <property type="entry name" value="HTH_MARR_2"/>
    <property type="match status" value="1"/>
</dbReference>
<dbReference type="Proteomes" id="UP000488299">
    <property type="component" value="Unassembled WGS sequence"/>
</dbReference>
<dbReference type="InterPro" id="IPR036390">
    <property type="entry name" value="WH_DNA-bd_sf"/>
</dbReference>
<dbReference type="PANTHER" id="PTHR42756">
    <property type="entry name" value="TRANSCRIPTIONAL REGULATOR, MARR"/>
    <property type="match status" value="1"/>
</dbReference>
<evidence type="ECO:0000256" key="3">
    <source>
        <dbReference type="ARBA" id="ARBA00023163"/>
    </source>
</evidence>
<keyword evidence="6" id="KW-1185">Reference proteome</keyword>
<sequence>MKYGLIRQLIDYAEAYERETAHTGGAAEATNSEMVYFLAWLNERVAAEKRADQAAEGPVQSVSGAAPDTLIGKLVTYLYRYARSLTKRALTDTPLVSSDDFAYMISLMYKPLQTKVELIQYNIHEKTTGMEIIRRLIANGLVEQQNDETDKRSKRLKLTDAGVAMLHQIWPRMVQTSILIGGPLSNTEKLQLVGLMERLHQFHNPIFLSDRSESTEELVRELQKK</sequence>
<dbReference type="AlphaFoldDB" id="A0A7J5U3M9"/>
<dbReference type="GO" id="GO:0003677">
    <property type="term" value="F:DNA binding"/>
    <property type="evidence" value="ECO:0007669"/>
    <property type="project" value="UniProtKB-KW"/>
</dbReference>
<dbReference type="InterPro" id="IPR036388">
    <property type="entry name" value="WH-like_DNA-bd_sf"/>
</dbReference>
<keyword evidence="3" id="KW-0804">Transcription</keyword>
<organism evidence="5 6">
    <name type="scientific">Rudanella paleaurantiibacter</name>
    <dbReference type="NCBI Taxonomy" id="2614655"/>
    <lineage>
        <taxon>Bacteria</taxon>
        <taxon>Pseudomonadati</taxon>
        <taxon>Bacteroidota</taxon>
        <taxon>Cytophagia</taxon>
        <taxon>Cytophagales</taxon>
        <taxon>Cytophagaceae</taxon>
        <taxon>Rudanella</taxon>
    </lineage>
</organism>
<proteinExistence type="predicted"/>
<dbReference type="Gene3D" id="1.10.10.10">
    <property type="entry name" value="Winged helix-like DNA-binding domain superfamily/Winged helix DNA-binding domain"/>
    <property type="match status" value="1"/>
</dbReference>
<dbReference type="GO" id="GO:0003700">
    <property type="term" value="F:DNA-binding transcription factor activity"/>
    <property type="evidence" value="ECO:0007669"/>
    <property type="project" value="InterPro"/>
</dbReference>
<comment type="caution">
    <text evidence="5">The sequence shown here is derived from an EMBL/GenBank/DDBJ whole genome shotgun (WGS) entry which is preliminary data.</text>
</comment>
<name>A0A7J5U3M9_9BACT</name>
<dbReference type="EMBL" id="WELI01000001">
    <property type="protein sequence ID" value="KAB7732458.1"/>
    <property type="molecule type" value="Genomic_DNA"/>
</dbReference>
<dbReference type="RefSeq" id="WP_152121775.1">
    <property type="nucleotide sequence ID" value="NZ_WELI01000001.1"/>
</dbReference>
<gene>
    <name evidence="5" type="ORF">F5984_00400</name>
</gene>
<dbReference type="SUPFAM" id="SSF46785">
    <property type="entry name" value="Winged helix' DNA-binding domain"/>
    <property type="match status" value="1"/>
</dbReference>
<protein>
    <submittedName>
        <fullName evidence="5">Winged helix DNA-binding protein</fullName>
    </submittedName>
</protein>
<accession>A0A7J5U3M9</accession>
<keyword evidence="2 5" id="KW-0238">DNA-binding</keyword>
<keyword evidence="1" id="KW-0805">Transcription regulation</keyword>
<evidence type="ECO:0000256" key="2">
    <source>
        <dbReference type="ARBA" id="ARBA00023125"/>
    </source>
</evidence>